<keyword evidence="2" id="KW-1185">Reference proteome</keyword>
<reference evidence="1 2" key="1">
    <citation type="journal article" date="2019" name="Nat. Ecol. Evol.">
        <title>Megaphylogeny resolves global patterns of mushroom evolution.</title>
        <authorList>
            <person name="Varga T."/>
            <person name="Krizsan K."/>
            <person name="Foldi C."/>
            <person name="Dima B."/>
            <person name="Sanchez-Garcia M."/>
            <person name="Sanchez-Ramirez S."/>
            <person name="Szollosi G.J."/>
            <person name="Szarkandi J.G."/>
            <person name="Papp V."/>
            <person name="Albert L."/>
            <person name="Andreopoulos W."/>
            <person name="Angelini C."/>
            <person name="Antonin V."/>
            <person name="Barry K.W."/>
            <person name="Bougher N.L."/>
            <person name="Buchanan P."/>
            <person name="Buyck B."/>
            <person name="Bense V."/>
            <person name="Catcheside P."/>
            <person name="Chovatia M."/>
            <person name="Cooper J."/>
            <person name="Damon W."/>
            <person name="Desjardin D."/>
            <person name="Finy P."/>
            <person name="Geml J."/>
            <person name="Haridas S."/>
            <person name="Hughes K."/>
            <person name="Justo A."/>
            <person name="Karasinski D."/>
            <person name="Kautmanova I."/>
            <person name="Kiss B."/>
            <person name="Kocsube S."/>
            <person name="Kotiranta H."/>
            <person name="LaButti K.M."/>
            <person name="Lechner B.E."/>
            <person name="Liimatainen K."/>
            <person name="Lipzen A."/>
            <person name="Lukacs Z."/>
            <person name="Mihaltcheva S."/>
            <person name="Morgado L.N."/>
            <person name="Niskanen T."/>
            <person name="Noordeloos M.E."/>
            <person name="Ohm R.A."/>
            <person name="Ortiz-Santana B."/>
            <person name="Ovrebo C."/>
            <person name="Racz N."/>
            <person name="Riley R."/>
            <person name="Savchenko A."/>
            <person name="Shiryaev A."/>
            <person name="Soop K."/>
            <person name="Spirin V."/>
            <person name="Szebenyi C."/>
            <person name="Tomsovsky M."/>
            <person name="Tulloss R.E."/>
            <person name="Uehling J."/>
            <person name="Grigoriev I.V."/>
            <person name="Vagvolgyi C."/>
            <person name="Papp T."/>
            <person name="Martin F.M."/>
            <person name="Miettinen O."/>
            <person name="Hibbett D.S."/>
            <person name="Nagy L.G."/>
        </authorList>
    </citation>
    <scope>NUCLEOTIDE SEQUENCE [LARGE SCALE GENOMIC DNA]</scope>
    <source>
        <strain evidence="1 2">CBS 121175</strain>
    </source>
</reference>
<name>A0A5C3LIJ6_COPMA</name>
<accession>A0A5C3LIJ6</accession>
<organism evidence="1 2">
    <name type="scientific">Coprinopsis marcescibilis</name>
    <name type="common">Agaric fungus</name>
    <name type="synonym">Psathyrella marcescibilis</name>
    <dbReference type="NCBI Taxonomy" id="230819"/>
    <lineage>
        <taxon>Eukaryota</taxon>
        <taxon>Fungi</taxon>
        <taxon>Dikarya</taxon>
        <taxon>Basidiomycota</taxon>
        <taxon>Agaricomycotina</taxon>
        <taxon>Agaricomycetes</taxon>
        <taxon>Agaricomycetidae</taxon>
        <taxon>Agaricales</taxon>
        <taxon>Agaricineae</taxon>
        <taxon>Psathyrellaceae</taxon>
        <taxon>Coprinopsis</taxon>
    </lineage>
</organism>
<dbReference type="AlphaFoldDB" id="A0A5C3LIJ6"/>
<gene>
    <name evidence="1" type="ORF">FA15DRAFT_691850</name>
</gene>
<dbReference type="EMBL" id="ML210156">
    <property type="protein sequence ID" value="TFK28381.1"/>
    <property type="molecule type" value="Genomic_DNA"/>
</dbReference>
<evidence type="ECO:0000313" key="1">
    <source>
        <dbReference type="EMBL" id="TFK28381.1"/>
    </source>
</evidence>
<dbReference type="Proteomes" id="UP000307440">
    <property type="component" value="Unassembled WGS sequence"/>
</dbReference>
<protein>
    <submittedName>
        <fullName evidence="1">Uncharacterized protein</fullName>
    </submittedName>
</protein>
<proteinExistence type="predicted"/>
<evidence type="ECO:0000313" key="2">
    <source>
        <dbReference type="Proteomes" id="UP000307440"/>
    </source>
</evidence>
<sequence length="150" mass="17045">MAGLAIPIPTPFDIEARTEDERGSSVRSWRMLTRSCLNRSGDLVERRWRGHEVVTTMYVVGKDLKGTGGRLPASANHKEISFLRDLFLFKCAKFMACCWIRCEARGIGKSAGKIYFSRAEVHKISQLTAEATVHGRWWWLIDSLVQMGKK</sequence>